<dbReference type="PANTHER" id="PTHR30055:SF234">
    <property type="entry name" value="HTH-TYPE TRANSCRIPTIONAL REGULATOR BETI"/>
    <property type="match status" value="1"/>
</dbReference>
<dbReference type="Pfam" id="PF21597">
    <property type="entry name" value="TetR_C_43"/>
    <property type="match status" value="1"/>
</dbReference>
<dbReference type="SUPFAM" id="SSF48498">
    <property type="entry name" value="Tetracyclin repressor-like, C-terminal domain"/>
    <property type="match status" value="1"/>
</dbReference>
<dbReference type="Gene3D" id="1.10.357.10">
    <property type="entry name" value="Tetracycline Repressor, domain 2"/>
    <property type="match status" value="1"/>
</dbReference>
<dbReference type="PANTHER" id="PTHR30055">
    <property type="entry name" value="HTH-TYPE TRANSCRIPTIONAL REGULATOR RUTR"/>
    <property type="match status" value="1"/>
</dbReference>
<evidence type="ECO:0000259" key="6">
    <source>
        <dbReference type="PROSITE" id="PS50977"/>
    </source>
</evidence>
<dbReference type="InterPro" id="IPR050109">
    <property type="entry name" value="HTH-type_TetR-like_transc_reg"/>
</dbReference>
<dbReference type="PROSITE" id="PS50977">
    <property type="entry name" value="HTH_TETR_2"/>
    <property type="match status" value="1"/>
</dbReference>
<dbReference type="AlphaFoldDB" id="A0A7K3RQR5"/>
<dbReference type="InterPro" id="IPR001647">
    <property type="entry name" value="HTH_TetR"/>
</dbReference>
<feature type="region of interest" description="Disordered" evidence="5">
    <location>
        <begin position="217"/>
        <end position="241"/>
    </location>
</feature>
<evidence type="ECO:0000256" key="4">
    <source>
        <dbReference type="PROSITE-ProRule" id="PRU00335"/>
    </source>
</evidence>
<keyword evidence="1" id="KW-0805">Transcription regulation</keyword>
<feature type="domain" description="HTH tetR-type" evidence="6">
    <location>
        <begin position="22"/>
        <end position="81"/>
    </location>
</feature>
<evidence type="ECO:0000256" key="2">
    <source>
        <dbReference type="ARBA" id="ARBA00023125"/>
    </source>
</evidence>
<feature type="DNA-binding region" description="H-T-H motif" evidence="4">
    <location>
        <begin position="44"/>
        <end position="63"/>
    </location>
</feature>
<accession>A0A7K3RQR5</accession>
<keyword evidence="2 4" id="KW-0238">DNA-binding</keyword>
<dbReference type="Proteomes" id="UP000469670">
    <property type="component" value="Unassembled WGS sequence"/>
</dbReference>
<evidence type="ECO:0000256" key="1">
    <source>
        <dbReference type="ARBA" id="ARBA00023015"/>
    </source>
</evidence>
<dbReference type="GO" id="GO:0003700">
    <property type="term" value="F:DNA-binding transcription factor activity"/>
    <property type="evidence" value="ECO:0007669"/>
    <property type="project" value="TreeGrafter"/>
</dbReference>
<evidence type="ECO:0000256" key="5">
    <source>
        <dbReference type="SAM" id="MobiDB-lite"/>
    </source>
</evidence>
<evidence type="ECO:0000313" key="8">
    <source>
        <dbReference type="Proteomes" id="UP000469670"/>
    </source>
</evidence>
<evidence type="ECO:0000256" key="3">
    <source>
        <dbReference type="ARBA" id="ARBA00023163"/>
    </source>
</evidence>
<dbReference type="RefSeq" id="WP_164200016.1">
    <property type="nucleotide sequence ID" value="NZ_JAAGMP010000229.1"/>
</dbReference>
<gene>
    <name evidence="7" type="ORF">G3I50_04615</name>
</gene>
<evidence type="ECO:0000313" key="7">
    <source>
        <dbReference type="EMBL" id="NEC17547.1"/>
    </source>
</evidence>
<dbReference type="EMBL" id="JAAGMP010000229">
    <property type="protein sequence ID" value="NEC17547.1"/>
    <property type="molecule type" value="Genomic_DNA"/>
</dbReference>
<protein>
    <submittedName>
        <fullName evidence="7">Helix-turn-helix transcriptional regulator</fullName>
    </submittedName>
</protein>
<keyword evidence="3" id="KW-0804">Transcription</keyword>
<dbReference type="InterPro" id="IPR049445">
    <property type="entry name" value="TetR_SbtR-like_C"/>
</dbReference>
<reference evidence="7 8" key="1">
    <citation type="submission" date="2020-01" db="EMBL/GenBank/DDBJ databases">
        <title>Insect and environment-associated Actinomycetes.</title>
        <authorList>
            <person name="Currrie C."/>
            <person name="Chevrette M."/>
            <person name="Carlson C."/>
            <person name="Stubbendieck R."/>
            <person name="Wendt-Pienkowski E."/>
        </authorList>
    </citation>
    <scope>NUCLEOTIDE SEQUENCE [LARGE SCALE GENOMIC DNA]</scope>
    <source>
        <strain evidence="7 8">SID7590</strain>
    </source>
</reference>
<dbReference type="Pfam" id="PF00440">
    <property type="entry name" value="TetR_N"/>
    <property type="match status" value="1"/>
</dbReference>
<name>A0A7K3RQR5_9ACTN</name>
<comment type="caution">
    <text evidence="7">The sequence shown here is derived from an EMBL/GenBank/DDBJ whole genome shotgun (WGS) entry which is preliminary data.</text>
</comment>
<dbReference type="GO" id="GO:0000976">
    <property type="term" value="F:transcription cis-regulatory region binding"/>
    <property type="evidence" value="ECO:0007669"/>
    <property type="project" value="TreeGrafter"/>
</dbReference>
<dbReference type="SUPFAM" id="SSF46689">
    <property type="entry name" value="Homeodomain-like"/>
    <property type="match status" value="1"/>
</dbReference>
<organism evidence="7 8">
    <name type="scientific">Streptomyces parvus</name>
    <dbReference type="NCBI Taxonomy" id="66428"/>
    <lineage>
        <taxon>Bacteria</taxon>
        <taxon>Bacillati</taxon>
        <taxon>Actinomycetota</taxon>
        <taxon>Actinomycetes</taxon>
        <taxon>Kitasatosporales</taxon>
        <taxon>Streptomycetaceae</taxon>
        <taxon>Streptomyces</taxon>
    </lineage>
</organism>
<dbReference type="PRINTS" id="PR00455">
    <property type="entry name" value="HTHTETR"/>
</dbReference>
<dbReference type="InterPro" id="IPR009057">
    <property type="entry name" value="Homeodomain-like_sf"/>
</dbReference>
<sequence>MNTPSAAGARAGGRFGRQAEAGRNDLLVLAAARAVFAEQGAEAPVSAIAERAGVGIGTLYRRYGSKVQLLQRLCAVGIAQTTEALRQALDEGGSGWEALARYMARAVEVRAGAFASLAGTFPVPEEVAVANERAKGLLERLLERGLADRTVREDVTALDITHVIELFSRYPRRTEEDDHARRRMLALTLDGLRGGHAGLPGPRPDWREYDRTWDDAGARWAGPGAGLPGPPGAESQKSLPS</sequence>
<proteinExistence type="predicted"/>
<dbReference type="InterPro" id="IPR036271">
    <property type="entry name" value="Tet_transcr_reg_TetR-rel_C_sf"/>
</dbReference>